<dbReference type="InterPro" id="IPR000917">
    <property type="entry name" value="Sulfatase_N"/>
</dbReference>
<accession>A0ABU0EHI0</accession>
<evidence type="ECO:0000259" key="6">
    <source>
        <dbReference type="Pfam" id="PF00884"/>
    </source>
</evidence>
<feature type="domain" description="Sulfatase N-terminal" evidence="6">
    <location>
        <begin position="46"/>
        <end position="462"/>
    </location>
</feature>
<evidence type="ECO:0000256" key="3">
    <source>
        <dbReference type="ARBA" id="ARBA00022801"/>
    </source>
</evidence>
<proteinExistence type="inferred from homology"/>
<dbReference type="PANTHER" id="PTHR42693">
    <property type="entry name" value="ARYLSULFATASE FAMILY MEMBER"/>
    <property type="match status" value="1"/>
</dbReference>
<gene>
    <name evidence="7" type="ORF">J2X26_003055</name>
</gene>
<evidence type="ECO:0000256" key="4">
    <source>
        <dbReference type="ARBA" id="ARBA00022837"/>
    </source>
</evidence>
<keyword evidence="8" id="KW-1185">Reference proteome</keyword>
<comment type="similarity">
    <text evidence="1">Belongs to the sulfatase family.</text>
</comment>
<protein>
    <submittedName>
        <fullName evidence="7">Arylsulfatase</fullName>
        <ecNumber evidence="7">3.1.6.1</ecNumber>
    </submittedName>
</protein>
<comment type="caution">
    <text evidence="7">The sequence shown here is derived from an EMBL/GenBank/DDBJ whole genome shotgun (WGS) entry which is preliminary data.</text>
</comment>
<reference evidence="7 8" key="1">
    <citation type="submission" date="2023-07" db="EMBL/GenBank/DDBJ databases">
        <title>Sorghum-associated microbial communities from plants grown in Nebraska, USA.</title>
        <authorList>
            <person name="Schachtman D."/>
        </authorList>
    </citation>
    <scope>NUCLEOTIDE SEQUENCE [LARGE SCALE GENOMIC DNA]</scope>
    <source>
        <strain evidence="7 8">BE332</strain>
    </source>
</reference>
<dbReference type="Gene3D" id="3.40.720.10">
    <property type="entry name" value="Alkaline Phosphatase, subunit A"/>
    <property type="match status" value="1"/>
</dbReference>
<keyword evidence="2" id="KW-0479">Metal-binding</keyword>
<organism evidence="7 8">
    <name type="scientific">Cellulomonas humilata</name>
    <dbReference type="NCBI Taxonomy" id="144055"/>
    <lineage>
        <taxon>Bacteria</taxon>
        <taxon>Bacillati</taxon>
        <taxon>Actinomycetota</taxon>
        <taxon>Actinomycetes</taxon>
        <taxon>Micrococcales</taxon>
        <taxon>Cellulomonadaceae</taxon>
        <taxon>Cellulomonas</taxon>
    </lineage>
</organism>
<dbReference type="GO" id="GO:0004065">
    <property type="term" value="F:arylsulfatase activity"/>
    <property type="evidence" value="ECO:0007669"/>
    <property type="project" value="UniProtKB-EC"/>
</dbReference>
<dbReference type="SUPFAM" id="SSF53649">
    <property type="entry name" value="Alkaline phosphatase-like"/>
    <property type="match status" value="1"/>
</dbReference>
<evidence type="ECO:0000256" key="1">
    <source>
        <dbReference type="ARBA" id="ARBA00008779"/>
    </source>
</evidence>
<dbReference type="Pfam" id="PF00884">
    <property type="entry name" value="Sulfatase"/>
    <property type="match status" value="1"/>
</dbReference>
<feature type="region of interest" description="Disordered" evidence="5">
    <location>
        <begin position="1"/>
        <end position="20"/>
    </location>
</feature>
<keyword evidence="4" id="KW-0106">Calcium</keyword>
<sequence length="788" mass="86035">MRPDSHARTMLPIPDRPAPTLTTYDAKDPDTAFPPIEPLLPPAGAPNVLVILLDDVGFGASSAFGGPCSTPTGERLAAGGLRYNRFHTTALCAPTRQALLTGRNHHSVGMGSITETATSAPGNSSVRPNTKAPLAMTLKLNGYSTAQFGKCHEVPVWQSSPMGPFDAWPSGGGGFETFYGFIGGENNQWDPALYEGTTPVEPPATPEEGYHLTEDLADHAVSWIRQQKALMPDKPFFVYFAPGATHAPHHVPKEWADKYAGAFDDGWDVQRERTFARQKELGVIPADAELTARHDEIPAWEDMPDELKPVLARQMEVYAGFLEHVDHHVGRLVDTLDDLGILDDTLVYYIIGDNGASAEGTLNGAFNEMANFNGMAALETPEFLVSKIDELGSPSSYNHYAVGWAWAMNSPLQWTKQIASHWGGTRNGTILHWPHGIPDGGGLRSQFTHVIDVAPTVLEAAGLPEPAMVNGVQQSPMEGTSMLYTFAEPDTPERHDLQYFEMFGNRGIYHKGWSAVTKHRTPWILVGGVVPAFDDDVWELYDGSVDFSQAHDLAAEHPDLLAKLQRLWLIEATKYNVLPIDDRTSERLEPSMAGRPTLLRGTSQLFFAGMGRLSENSVISMKNRSYSVTAEIDVPAAGAHGVLIAQGGRFGGWSVWVREGRLTYTYNVLGIQEFTITADEPLPAGKHQARMEFAYDGGGLAKGGDVTLFYDGTSVGSGRVGATQPMIFSADETTDIGYESGTTVSSAYEARTSRFTGKIHWVQLDVGTDDHDHFIDPEERLRIAMARQ</sequence>
<dbReference type="PROSITE" id="PS00523">
    <property type="entry name" value="SULFATASE_1"/>
    <property type="match status" value="1"/>
</dbReference>
<dbReference type="CDD" id="cd16025">
    <property type="entry name" value="PAS_like"/>
    <property type="match status" value="1"/>
</dbReference>
<dbReference type="PANTHER" id="PTHR42693:SF43">
    <property type="entry name" value="BLL2667 PROTEIN"/>
    <property type="match status" value="1"/>
</dbReference>
<evidence type="ECO:0000256" key="5">
    <source>
        <dbReference type="SAM" id="MobiDB-lite"/>
    </source>
</evidence>
<dbReference type="EC" id="3.1.6.1" evidence="7"/>
<evidence type="ECO:0000313" key="8">
    <source>
        <dbReference type="Proteomes" id="UP001239626"/>
    </source>
</evidence>
<dbReference type="Gene3D" id="3.30.1120.10">
    <property type="match status" value="1"/>
</dbReference>
<dbReference type="InterPro" id="IPR024607">
    <property type="entry name" value="Sulfatase_CS"/>
</dbReference>
<evidence type="ECO:0000313" key="7">
    <source>
        <dbReference type="EMBL" id="MDQ0374728.1"/>
    </source>
</evidence>
<dbReference type="EMBL" id="JAUSVB010000004">
    <property type="protein sequence ID" value="MDQ0374728.1"/>
    <property type="molecule type" value="Genomic_DNA"/>
</dbReference>
<evidence type="ECO:0000256" key="2">
    <source>
        <dbReference type="ARBA" id="ARBA00022723"/>
    </source>
</evidence>
<dbReference type="RefSeq" id="WP_307493551.1">
    <property type="nucleotide sequence ID" value="NZ_JAUSVB010000004.1"/>
</dbReference>
<dbReference type="InterPro" id="IPR050738">
    <property type="entry name" value="Sulfatase"/>
</dbReference>
<name>A0ABU0EHI0_9CELL</name>
<keyword evidence="3 7" id="KW-0378">Hydrolase</keyword>
<dbReference type="Proteomes" id="UP001239626">
    <property type="component" value="Unassembled WGS sequence"/>
</dbReference>
<dbReference type="InterPro" id="IPR017850">
    <property type="entry name" value="Alkaline_phosphatase_core_sf"/>
</dbReference>